<evidence type="ECO:0000313" key="2">
    <source>
        <dbReference type="EMBL" id="UQC79660.1"/>
    </source>
</evidence>
<organism evidence="2 3">
    <name type="scientific">Colletotrichum lupini</name>
    <dbReference type="NCBI Taxonomy" id="145971"/>
    <lineage>
        <taxon>Eukaryota</taxon>
        <taxon>Fungi</taxon>
        <taxon>Dikarya</taxon>
        <taxon>Ascomycota</taxon>
        <taxon>Pezizomycotina</taxon>
        <taxon>Sordariomycetes</taxon>
        <taxon>Hypocreomycetidae</taxon>
        <taxon>Glomerellales</taxon>
        <taxon>Glomerellaceae</taxon>
        <taxon>Colletotrichum</taxon>
        <taxon>Colletotrichum acutatum species complex</taxon>
    </lineage>
</organism>
<sequence length="681" mass="75550">MMPRHAFDEHLLSARLKQYNNIGTIKLPSSPRKPEIPVDWARRNFAAVDTAVCPMKKTAIYPAKTDDIKHEEEIDYTEKDHLNSGQNIVNALGTSMIAKARLEGQSYPRGQYSHYLFSISYSDLHYPVFLDGVRFVLLDIDPFVSLDSPSSLLLLRLKPEAASNRTRCLILTREAASLRPAPILTLPPWSARDFSFSNSHPLTPNFSPSSTLGVFSFFSSSSSSSPSPQHFLIDKAASPNKRRRLHLAIRVAHDFDQSLSSWDRFSGSFLFNSRVVRQTHLVGFSVCHSSLPLPHSLPHTFLFLFLLLKSNTTAFLAAHFAMSTFFQLCFHSILFSLPLPIPSLGFFFIPPHLSHVIIGSFSSLSPELIGNSAQIFLAMACSPPSEIEVPRMKRCHSSNTMGHLDRPVTLLWAVGANHLFIPVLPSGGMVSTTSDFPRGSPGMVQSVTCCHQSVLLGKQGSGPWRYTLLSRFRVTFWVPIDVWLGVASQKCFSMDVKKYRSWRDCSGSGSKDAGSQWRGTIEDDELGLPDNSFDDSESQDDMADNSVDSDNGNEVRPQFTLSNDVSGVRRYLKLEACVDARTIWTGHRLYFEPGHRPSSDGYRVRDVASTSGSMDWGMTREGSVSSSSYPNRAARDHSLLSRFGGDSCGTALMTPSGVPAESLEESHAVVRRIGRSSYHQA</sequence>
<dbReference type="RefSeq" id="XP_049141292.1">
    <property type="nucleotide sequence ID" value="XM_049284149.1"/>
</dbReference>
<dbReference type="EMBL" id="CP019475">
    <property type="protein sequence ID" value="UQC79660.1"/>
    <property type="molecule type" value="Genomic_DNA"/>
</dbReference>
<dbReference type="Proteomes" id="UP000830671">
    <property type="component" value="Chromosome 3"/>
</dbReference>
<accession>A0A9Q8SMK5</accession>
<protein>
    <submittedName>
        <fullName evidence="2">Uncharacterized protein</fullName>
    </submittedName>
</protein>
<proteinExistence type="predicted"/>
<dbReference type="GeneID" id="73339159"/>
<keyword evidence="3" id="KW-1185">Reference proteome</keyword>
<name>A0A9Q8SMK5_9PEZI</name>
<evidence type="ECO:0000256" key="1">
    <source>
        <dbReference type="SAM" id="MobiDB-lite"/>
    </source>
</evidence>
<gene>
    <name evidence="2" type="ORF">CLUP02_05140</name>
</gene>
<feature type="region of interest" description="Disordered" evidence="1">
    <location>
        <begin position="502"/>
        <end position="559"/>
    </location>
</feature>
<reference evidence="2" key="1">
    <citation type="journal article" date="2021" name="Mol. Plant Microbe Interact.">
        <title>Complete Genome Sequence of the Plant-Pathogenic Fungus Colletotrichum lupini.</title>
        <authorList>
            <person name="Baroncelli R."/>
            <person name="Pensec F."/>
            <person name="Da Lio D."/>
            <person name="Boufleur T."/>
            <person name="Vicente I."/>
            <person name="Sarrocco S."/>
            <person name="Picot A."/>
            <person name="Baraldi E."/>
            <person name="Sukno S."/>
            <person name="Thon M."/>
            <person name="Le Floch G."/>
        </authorList>
    </citation>
    <scope>NUCLEOTIDE SEQUENCE</scope>
    <source>
        <strain evidence="2">IMI 504893</strain>
    </source>
</reference>
<evidence type="ECO:0000313" key="3">
    <source>
        <dbReference type="Proteomes" id="UP000830671"/>
    </source>
</evidence>
<dbReference type="KEGG" id="clup:CLUP02_05140"/>
<dbReference type="AlphaFoldDB" id="A0A9Q8SMK5"/>
<feature type="compositionally biased region" description="Acidic residues" evidence="1">
    <location>
        <begin position="522"/>
        <end position="543"/>
    </location>
</feature>